<comment type="caution">
    <text evidence="9">The sequence shown here is derived from an EMBL/GenBank/DDBJ whole genome shotgun (WGS) entry which is preliminary data.</text>
</comment>
<evidence type="ECO:0000313" key="10">
    <source>
        <dbReference type="Proteomes" id="UP001168167"/>
    </source>
</evidence>
<keyword evidence="10" id="KW-1185">Reference proteome</keyword>
<sequence>MLASWLQKKLETDEHRLCDIERQMTEEPGTEWQALSKEYGKLLSPVEKFRRWREATEKIHELQEMNSDPELAELAREECEQTATERNILEKELRRLFTSDNDNDERNCFLEIRAAVGGNESCLFAGDLFRMYSRYAESRSWRMEIVSQTAGEAGGRKEIISRIIGHGAYGVLRRESGAHRVQRVPETESQGRVHTSVVTVAVMAEAGADDNLNIVSSDLRVETFRSSGAGGQHVNTTDSAVRITHLPTGTVVECQDDRSQHKNRERAMGVLHARIGEQKRRERHEKEASERRSLVGKGERSDRIRTYNFPQGRLTDHRIGLTLYKLPTIMEGEIDEVLDALTDFEYGEMCDD</sequence>
<accession>A0ABT7QLG5</accession>
<dbReference type="InterPro" id="IPR045853">
    <property type="entry name" value="Pep_chain_release_fac_I_sf"/>
</dbReference>
<comment type="function">
    <text evidence="1 5">Peptide chain release factor 1 directs the termination of translation in response to the peptide chain termination codons UAG and UAA.</text>
</comment>
<dbReference type="PROSITE" id="PS00745">
    <property type="entry name" value="RF_PROK_I"/>
    <property type="match status" value="1"/>
</dbReference>
<dbReference type="Pfam" id="PF03462">
    <property type="entry name" value="PCRF"/>
    <property type="match status" value="1"/>
</dbReference>
<comment type="PTM">
    <text evidence="5">Methylated by PrmC. Methylation increases the termination efficiency of RF1.</text>
</comment>
<dbReference type="EMBL" id="JANQAO010000002">
    <property type="protein sequence ID" value="MDM5147530.1"/>
    <property type="molecule type" value="Genomic_DNA"/>
</dbReference>
<keyword evidence="5" id="KW-0963">Cytoplasm</keyword>
<evidence type="ECO:0000256" key="7">
    <source>
        <dbReference type="SAM" id="MobiDB-lite"/>
    </source>
</evidence>
<dbReference type="NCBIfam" id="NF001859">
    <property type="entry name" value="PRK00591.1"/>
    <property type="match status" value="1"/>
</dbReference>
<dbReference type="HAMAP" id="MF_00093">
    <property type="entry name" value="Rel_fac_1"/>
    <property type="match status" value="1"/>
</dbReference>
<dbReference type="Gene3D" id="6.10.140.1950">
    <property type="match status" value="1"/>
</dbReference>
<reference evidence="9" key="2">
    <citation type="journal article" date="2023" name="Microbiome">
        <title>Synthase-selected sorting approach identifies a beta-lactone synthase in a nudibranch symbiotic bacterium.</title>
        <authorList>
            <person name="Dzunkova M."/>
            <person name="La Clair J.J."/>
            <person name="Tyml T."/>
            <person name="Doud D."/>
            <person name="Schulz F."/>
            <person name="Piquer-Esteban S."/>
            <person name="Porcel Sanchis D."/>
            <person name="Osborn A."/>
            <person name="Robinson D."/>
            <person name="Louie K.B."/>
            <person name="Bowen B.P."/>
            <person name="Bowers R.M."/>
            <person name="Lee J."/>
            <person name="Arnau V."/>
            <person name="Diaz-Villanueva W."/>
            <person name="Stepanauskas R."/>
            <person name="Gosliner T."/>
            <person name="Date S.V."/>
            <person name="Northen T.R."/>
            <person name="Cheng J.F."/>
            <person name="Burkart M.D."/>
            <person name="Woyke T."/>
        </authorList>
    </citation>
    <scope>NUCLEOTIDE SEQUENCE</scope>
    <source>
        <strain evidence="9">Df01</strain>
    </source>
</reference>
<dbReference type="PANTHER" id="PTHR43804:SF7">
    <property type="entry name" value="LD18447P"/>
    <property type="match status" value="1"/>
</dbReference>
<dbReference type="NCBIfam" id="TIGR00019">
    <property type="entry name" value="prfA"/>
    <property type="match status" value="1"/>
</dbReference>
<feature type="modified residue" description="N5-methylglutamine" evidence="5">
    <location>
        <position position="232"/>
    </location>
</feature>
<dbReference type="SUPFAM" id="SSF75620">
    <property type="entry name" value="Release factor"/>
    <property type="match status" value="1"/>
</dbReference>
<dbReference type="SMART" id="SM00937">
    <property type="entry name" value="PCRF"/>
    <property type="match status" value="1"/>
</dbReference>
<dbReference type="Gene3D" id="3.30.160.20">
    <property type="match status" value="1"/>
</dbReference>
<evidence type="ECO:0000256" key="3">
    <source>
        <dbReference type="ARBA" id="ARBA00022481"/>
    </source>
</evidence>
<keyword evidence="3 5" id="KW-0488">Methylation</keyword>
<dbReference type="Pfam" id="PF00472">
    <property type="entry name" value="RF-1"/>
    <property type="match status" value="1"/>
</dbReference>
<name>A0ABT7QLG5_9GAMM</name>
<evidence type="ECO:0000256" key="4">
    <source>
        <dbReference type="ARBA" id="ARBA00022917"/>
    </source>
</evidence>
<dbReference type="InterPro" id="IPR005139">
    <property type="entry name" value="PCRF"/>
</dbReference>
<comment type="subcellular location">
    <subcellularLocation>
        <location evidence="5">Cytoplasm</location>
    </subcellularLocation>
</comment>
<reference evidence="9" key="1">
    <citation type="submission" date="2022-08" db="EMBL/GenBank/DDBJ databases">
        <authorList>
            <person name="Dzunkova M."/>
            <person name="La Clair J."/>
            <person name="Tyml T."/>
            <person name="Doud D."/>
            <person name="Schulz F."/>
            <person name="Piquer S."/>
            <person name="Porcel Sanchis D."/>
            <person name="Osborn A."/>
            <person name="Robinson D."/>
            <person name="Louie K.B."/>
            <person name="Bowen B.P."/>
            <person name="Bowers R."/>
            <person name="Lee J."/>
            <person name="Arnau Llombart V."/>
            <person name="Diaz Villanueva W."/>
            <person name="Gosliner T."/>
            <person name="Northen T."/>
            <person name="Cheng J.-F."/>
            <person name="Burkart M.D."/>
            <person name="Woyke T."/>
        </authorList>
    </citation>
    <scope>NUCLEOTIDE SEQUENCE</scope>
    <source>
        <strain evidence="9">Df01</strain>
    </source>
</reference>
<evidence type="ECO:0000256" key="2">
    <source>
        <dbReference type="ARBA" id="ARBA00010835"/>
    </source>
</evidence>
<dbReference type="InterPro" id="IPR004373">
    <property type="entry name" value="RF-1"/>
</dbReference>
<keyword evidence="4 5" id="KW-0648">Protein biosynthesis</keyword>
<dbReference type="InterPro" id="IPR000352">
    <property type="entry name" value="Pep_chain_release_fac_I"/>
</dbReference>
<evidence type="ECO:0000259" key="8">
    <source>
        <dbReference type="PROSITE" id="PS00745"/>
    </source>
</evidence>
<dbReference type="Proteomes" id="UP001168167">
    <property type="component" value="Unassembled WGS sequence"/>
</dbReference>
<feature type="domain" description="Prokaryotic-type class I peptide chain release factors" evidence="8">
    <location>
        <begin position="225"/>
        <end position="241"/>
    </location>
</feature>
<organism evidence="9 10">
    <name type="scientific">Candidatus Doriopsillibacter californiensis</name>
    <dbReference type="NCBI Taxonomy" id="2970740"/>
    <lineage>
        <taxon>Bacteria</taxon>
        <taxon>Pseudomonadati</taxon>
        <taxon>Pseudomonadota</taxon>
        <taxon>Gammaproteobacteria</taxon>
        <taxon>Candidatus Tethybacterales</taxon>
        <taxon>Candidatus Persebacteraceae</taxon>
        <taxon>Candidatus Doriopsillibacter</taxon>
    </lineage>
</organism>
<dbReference type="InterPro" id="IPR050057">
    <property type="entry name" value="Prokaryotic/Mito_RF"/>
</dbReference>
<evidence type="ECO:0000256" key="1">
    <source>
        <dbReference type="ARBA" id="ARBA00002986"/>
    </source>
</evidence>
<dbReference type="PANTHER" id="PTHR43804">
    <property type="entry name" value="LD18447P"/>
    <property type="match status" value="1"/>
</dbReference>
<comment type="similarity">
    <text evidence="2 5">Belongs to the prokaryotic/mitochondrial release factor family.</text>
</comment>
<proteinExistence type="inferred from homology"/>
<evidence type="ECO:0000256" key="5">
    <source>
        <dbReference type="HAMAP-Rule" id="MF_00093"/>
    </source>
</evidence>
<evidence type="ECO:0000256" key="6">
    <source>
        <dbReference type="NCBIfam" id="TIGR00019"/>
    </source>
</evidence>
<feature type="region of interest" description="Disordered" evidence="7">
    <location>
        <begin position="277"/>
        <end position="300"/>
    </location>
</feature>
<gene>
    <name evidence="5 9" type="primary">prfA</name>
    <name evidence="9" type="ORF">NQX30_03995</name>
</gene>
<dbReference type="Gene3D" id="3.30.70.1660">
    <property type="match status" value="2"/>
</dbReference>
<protein>
    <recommendedName>
        <fullName evidence="5 6">Peptide chain release factor 1</fullName>
        <shortName evidence="5">RF-1</shortName>
    </recommendedName>
</protein>
<evidence type="ECO:0000313" key="9">
    <source>
        <dbReference type="EMBL" id="MDM5147530.1"/>
    </source>
</evidence>